<comment type="caution">
    <text evidence="9">The sequence shown here is derived from an EMBL/GenBank/DDBJ whole genome shotgun (WGS) entry which is preliminary data.</text>
</comment>
<keyword evidence="10" id="KW-1185">Reference proteome</keyword>
<feature type="domain" description="MobA-like NTP transferase" evidence="8">
    <location>
        <begin position="1"/>
        <end position="195"/>
    </location>
</feature>
<proteinExistence type="predicted"/>
<name>A0AAJ0XEX4_HALSE</name>
<evidence type="ECO:0000256" key="2">
    <source>
        <dbReference type="ARBA" id="ARBA00022679"/>
    </source>
</evidence>
<dbReference type="GO" id="GO:0046872">
    <property type="term" value="F:metal ion binding"/>
    <property type="evidence" value="ECO:0007669"/>
    <property type="project" value="UniProtKB-KW"/>
</dbReference>
<dbReference type="GO" id="GO:1902758">
    <property type="term" value="P:bis(molybdopterin guanine dinucleotide)molybdenum biosynthetic process"/>
    <property type="evidence" value="ECO:0007669"/>
    <property type="project" value="TreeGrafter"/>
</dbReference>
<protein>
    <recommendedName>
        <fullName evidence="8">MobA-like NTP transferase domain-containing protein</fullName>
    </recommendedName>
</protein>
<reference evidence="9" key="2">
    <citation type="journal article" date="2020" name="Microorganisms">
        <title>Osmotic Adaptation and Compatible Solute Biosynthesis of Phototrophic Bacteria as Revealed from Genome Analyses.</title>
        <authorList>
            <person name="Imhoff J.F."/>
            <person name="Rahn T."/>
            <person name="Kunzel S."/>
            <person name="Keller A."/>
            <person name="Neulinger S.C."/>
        </authorList>
    </citation>
    <scope>NUCLEOTIDE SEQUENCE</scope>
    <source>
        <strain evidence="9">DSM 4395</strain>
    </source>
</reference>
<dbReference type="GO" id="GO:0016779">
    <property type="term" value="F:nucleotidyltransferase activity"/>
    <property type="evidence" value="ECO:0007669"/>
    <property type="project" value="TreeGrafter"/>
</dbReference>
<evidence type="ECO:0000256" key="4">
    <source>
        <dbReference type="ARBA" id="ARBA00022741"/>
    </source>
</evidence>
<dbReference type="Pfam" id="PF12804">
    <property type="entry name" value="NTP_transf_3"/>
    <property type="match status" value="1"/>
</dbReference>
<evidence type="ECO:0000256" key="6">
    <source>
        <dbReference type="ARBA" id="ARBA00023134"/>
    </source>
</evidence>
<dbReference type="Proteomes" id="UP001296967">
    <property type="component" value="Unassembled WGS sequence"/>
</dbReference>
<dbReference type="AlphaFoldDB" id="A0AAJ0XEX4"/>
<organism evidence="9 10">
    <name type="scientific">Halochromatium salexigens</name>
    <name type="common">Chromatium salexigens</name>
    <dbReference type="NCBI Taxonomy" id="49447"/>
    <lineage>
        <taxon>Bacteria</taxon>
        <taxon>Pseudomonadati</taxon>
        <taxon>Pseudomonadota</taxon>
        <taxon>Gammaproteobacteria</taxon>
        <taxon>Chromatiales</taxon>
        <taxon>Chromatiaceae</taxon>
        <taxon>Halochromatium</taxon>
    </lineage>
</organism>
<keyword evidence="7" id="KW-0501">Molybdenum cofactor biosynthesis</keyword>
<evidence type="ECO:0000259" key="8">
    <source>
        <dbReference type="Pfam" id="PF12804"/>
    </source>
</evidence>
<dbReference type="GO" id="GO:0005525">
    <property type="term" value="F:GTP binding"/>
    <property type="evidence" value="ECO:0007669"/>
    <property type="project" value="UniProtKB-KW"/>
</dbReference>
<dbReference type="CDD" id="cd02503">
    <property type="entry name" value="MobA"/>
    <property type="match status" value="1"/>
</dbReference>
<evidence type="ECO:0000313" key="10">
    <source>
        <dbReference type="Proteomes" id="UP001296967"/>
    </source>
</evidence>
<evidence type="ECO:0000256" key="1">
    <source>
        <dbReference type="ARBA" id="ARBA00022490"/>
    </source>
</evidence>
<dbReference type="InterPro" id="IPR029044">
    <property type="entry name" value="Nucleotide-diphossugar_trans"/>
</dbReference>
<accession>A0AAJ0XEX4</accession>
<dbReference type="PANTHER" id="PTHR19136:SF81">
    <property type="entry name" value="MOLYBDENUM COFACTOR GUANYLYLTRANSFERASE"/>
    <property type="match status" value="1"/>
</dbReference>
<keyword evidence="2" id="KW-0808">Transferase</keyword>
<dbReference type="PANTHER" id="PTHR19136">
    <property type="entry name" value="MOLYBDENUM COFACTOR GUANYLYLTRANSFERASE"/>
    <property type="match status" value="1"/>
</dbReference>
<dbReference type="InterPro" id="IPR025877">
    <property type="entry name" value="MobA-like_NTP_Trfase"/>
</dbReference>
<gene>
    <name evidence="9" type="ORF">CCR82_01145</name>
</gene>
<sequence>MRGVDKGLIELDGRPLVQWVAEALRPQVATLLISANRHRERYAQFGWPVLADHAVRELAERAADLDVPSAAAVPNQDQIQPFQGPLAGIASALAQIRVWLQQPLLARPEAQTDGSTQIHFASAPAWLLVSPCDTPLIPVDLGSRLAAALQASQARIAIAADQERSQPLHALIPTDIDADLADYLHSGRRSVLGWLARHQVATVTFEKIPSPFVNLNRPEDAARVQAQLTAKDRP</sequence>
<evidence type="ECO:0000256" key="7">
    <source>
        <dbReference type="ARBA" id="ARBA00023150"/>
    </source>
</evidence>
<keyword evidence="5" id="KW-0460">Magnesium</keyword>
<dbReference type="Gene3D" id="3.90.550.10">
    <property type="entry name" value="Spore Coat Polysaccharide Biosynthesis Protein SpsA, Chain A"/>
    <property type="match status" value="1"/>
</dbReference>
<evidence type="ECO:0000256" key="5">
    <source>
        <dbReference type="ARBA" id="ARBA00022842"/>
    </source>
</evidence>
<keyword evidence="4" id="KW-0547">Nucleotide-binding</keyword>
<evidence type="ECO:0000313" key="9">
    <source>
        <dbReference type="EMBL" id="MBK5929175.1"/>
    </source>
</evidence>
<keyword evidence="3" id="KW-0479">Metal-binding</keyword>
<dbReference type="EMBL" id="NHSF01000008">
    <property type="protein sequence ID" value="MBK5929175.1"/>
    <property type="molecule type" value="Genomic_DNA"/>
</dbReference>
<keyword evidence="6" id="KW-0342">GTP-binding</keyword>
<dbReference type="SUPFAM" id="SSF53448">
    <property type="entry name" value="Nucleotide-diphospho-sugar transferases"/>
    <property type="match status" value="1"/>
</dbReference>
<keyword evidence="1" id="KW-0963">Cytoplasm</keyword>
<evidence type="ECO:0000256" key="3">
    <source>
        <dbReference type="ARBA" id="ARBA00022723"/>
    </source>
</evidence>
<reference evidence="9" key="1">
    <citation type="submission" date="2017-05" db="EMBL/GenBank/DDBJ databases">
        <authorList>
            <person name="Imhoff J.F."/>
            <person name="Rahn T."/>
            <person name="Kuenzel S."/>
            <person name="Neulinger S.C."/>
        </authorList>
    </citation>
    <scope>NUCLEOTIDE SEQUENCE</scope>
    <source>
        <strain evidence="9">DSM 4395</strain>
    </source>
</reference>
<dbReference type="InterPro" id="IPR013482">
    <property type="entry name" value="Molybde_CF_guanTrfase"/>
</dbReference>